<dbReference type="AlphaFoldDB" id="A0A3N4KNT9"/>
<keyword evidence="2" id="KW-1185">Reference proteome</keyword>
<dbReference type="InParanoid" id="A0A3N4KNT9"/>
<proteinExistence type="predicted"/>
<dbReference type="Proteomes" id="UP000277580">
    <property type="component" value="Unassembled WGS sequence"/>
</dbReference>
<protein>
    <submittedName>
        <fullName evidence="1">Uncharacterized protein</fullName>
    </submittedName>
</protein>
<evidence type="ECO:0000313" key="2">
    <source>
        <dbReference type="Proteomes" id="UP000277580"/>
    </source>
</evidence>
<accession>A0A3N4KNT9</accession>
<reference evidence="1 2" key="1">
    <citation type="journal article" date="2018" name="Nat. Ecol. Evol.">
        <title>Pezizomycetes genomes reveal the molecular basis of ectomycorrhizal truffle lifestyle.</title>
        <authorList>
            <person name="Murat C."/>
            <person name="Payen T."/>
            <person name="Noel B."/>
            <person name="Kuo A."/>
            <person name="Morin E."/>
            <person name="Chen J."/>
            <person name="Kohler A."/>
            <person name="Krizsan K."/>
            <person name="Balestrini R."/>
            <person name="Da Silva C."/>
            <person name="Montanini B."/>
            <person name="Hainaut M."/>
            <person name="Levati E."/>
            <person name="Barry K.W."/>
            <person name="Belfiori B."/>
            <person name="Cichocki N."/>
            <person name="Clum A."/>
            <person name="Dockter R.B."/>
            <person name="Fauchery L."/>
            <person name="Guy J."/>
            <person name="Iotti M."/>
            <person name="Le Tacon F."/>
            <person name="Lindquist E.A."/>
            <person name="Lipzen A."/>
            <person name="Malagnac F."/>
            <person name="Mello A."/>
            <person name="Molinier V."/>
            <person name="Miyauchi S."/>
            <person name="Poulain J."/>
            <person name="Riccioni C."/>
            <person name="Rubini A."/>
            <person name="Sitrit Y."/>
            <person name="Splivallo R."/>
            <person name="Traeger S."/>
            <person name="Wang M."/>
            <person name="Zifcakova L."/>
            <person name="Wipf D."/>
            <person name="Zambonelli A."/>
            <person name="Paolocci F."/>
            <person name="Nowrousian M."/>
            <person name="Ottonello S."/>
            <person name="Baldrian P."/>
            <person name="Spatafora J.W."/>
            <person name="Henrissat B."/>
            <person name="Nagy L.G."/>
            <person name="Aury J.M."/>
            <person name="Wincker P."/>
            <person name="Grigoriev I.V."/>
            <person name="Bonfante P."/>
            <person name="Martin F.M."/>
        </authorList>
    </citation>
    <scope>NUCLEOTIDE SEQUENCE [LARGE SCALE GENOMIC DNA]</scope>
    <source>
        <strain evidence="1 2">CCBAS932</strain>
    </source>
</reference>
<name>A0A3N4KNT9_9PEZI</name>
<dbReference type="EMBL" id="ML119129">
    <property type="protein sequence ID" value="RPB12283.1"/>
    <property type="molecule type" value="Genomic_DNA"/>
</dbReference>
<evidence type="ECO:0000313" key="1">
    <source>
        <dbReference type="EMBL" id="RPB12283.1"/>
    </source>
</evidence>
<dbReference type="OrthoDB" id="10302729at2759"/>
<gene>
    <name evidence="1" type="ORF">P167DRAFT_574313</name>
</gene>
<sequence>MCIYTINEYPFCSDPNIYVGPEDATMCEGNGNQMCRKYSFTACANFTRTGHPCVNHRSERKYRHGIEAREDTIIRVHLTDCNMRVDINMGCKVGNGKRSTDHFNNPITVDGVPNIGPQRCPIDGVDGQILMQLIRERERN</sequence>
<organism evidence="1 2">
    <name type="scientific">Morchella conica CCBAS932</name>
    <dbReference type="NCBI Taxonomy" id="1392247"/>
    <lineage>
        <taxon>Eukaryota</taxon>
        <taxon>Fungi</taxon>
        <taxon>Dikarya</taxon>
        <taxon>Ascomycota</taxon>
        <taxon>Pezizomycotina</taxon>
        <taxon>Pezizomycetes</taxon>
        <taxon>Pezizales</taxon>
        <taxon>Morchellaceae</taxon>
        <taxon>Morchella</taxon>
    </lineage>
</organism>